<protein>
    <submittedName>
        <fullName evidence="1">Uncharacterized protein</fullName>
    </submittedName>
</protein>
<organism evidence="1">
    <name type="scientific">Arundo donax</name>
    <name type="common">Giant reed</name>
    <name type="synonym">Donax arundinaceus</name>
    <dbReference type="NCBI Taxonomy" id="35708"/>
    <lineage>
        <taxon>Eukaryota</taxon>
        <taxon>Viridiplantae</taxon>
        <taxon>Streptophyta</taxon>
        <taxon>Embryophyta</taxon>
        <taxon>Tracheophyta</taxon>
        <taxon>Spermatophyta</taxon>
        <taxon>Magnoliopsida</taxon>
        <taxon>Liliopsida</taxon>
        <taxon>Poales</taxon>
        <taxon>Poaceae</taxon>
        <taxon>PACMAD clade</taxon>
        <taxon>Arundinoideae</taxon>
        <taxon>Arundineae</taxon>
        <taxon>Arundo</taxon>
    </lineage>
</organism>
<dbReference type="AlphaFoldDB" id="A0A0A9H549"/>
<name>A0A0A9H549_ARUDO</name>
<dbReference type="EMBL" id="GBRH01165566">
    <property type="protein sequence ID" value="JAE32330.1"/>
    <property type="molecule type" value="Transcribed_RNA"/>
</dbReference>
<sequence length="28" mass="3265">MKILQHGSTVYTLNLKNIHHYILKVAQT</sequence>
<evidence type="ECO:0000313" key="1">
    <source>
        <dbReference type="EMBL" id="JAE32330.1"/>
    </source>
</evidence>
<reference evidence="1" key="1">
    <citation type="submission" date="2014-09" db="EMBL/GenBank/DDBJ databases">
        <authorList>
            <person name="Magalhaes I.L.F."/>
            <person name="Oliveira U."/>
            <person name="Santos F.R."/>
            <person name="Vidigal T.H.D.A."/>
            <person name="Brescovit A.D."/>
            <person name="Santos A.J."/>
        </authorList>
    </citation>
    <scope>NUCLEOTIDE SEQUENCE</scope>
    <source>
        <tissue evidence="1">Shoot tissue taken approximately 20 cm above the soil surface</tissue>
    </source>
</reference>
<accession>A0A0A9H549</accession>
<proteinExistence type="predicted"/>
<reference evidence="1" key="2">
    <citation type="journal article" date="2015" name="Data Brief">
        <title>Shoot transcriptome of the giant reed, Arundo donax.</title>
        <authorList>
            <person name="Barrero R.A."/>
            <person name="Guerrero F.D."/>
            <person name="Moolhuijzen P."/>
            <person name="Goolsby J.A."/>
            <person name="Tidwell J."/>
            <person name="Bellgard S.E."/>
            <person name="Bellgard M.I."/>
        </authorList>
    </citation>
    <scope>NUCLEOTIDE SEQUENCE</scope>
    <source>
        <tissue evidence="1">Shoot tissue taken approximately 20 cm above the soil surface</tissue>
    </source>
</reference>